<dbReference type="PROSITE" id="PS00600">
    <property type="entry name" value="AA_TRANSFER_CLASS_3"/>
    <property type="match status" value="1"/>
</dbReference>
<accession>A0A2T4MXD3</accession>
<organism evidence="4 5">
    <name type="scientific">Aeromonas veronii</name>
    <dbReference type="NCBI Taxonomy" id="654"/>
    <lineage>
        <taxon>Bacteria</taxon>
        <taxon>Pseudomonadati</taxon>
        <taxon>Pseudomonadota</taxon>
        <taxon>Gammaproteobacteria</taxon>
        <taxon>Aeromonadales</taxon>
        <taxon>Aeromonadaceae</taxon>
        <taxon>Aeromonas</taxon>
    </lineage>
</organism>
<dbReference type="InterPro" id="IPR049704">
    <property type="entry name" value="Aminotrans_3_PPA_site"/>
</dbReference>
<dbReference type="InterPro" id="IPR015424">
    <property type="entry name" value="PyrdxlP-dep_Trfase"/>
</dbReference>
<reference evidence="4 5" key="1">
    <citation type="submission" date="2018-03" db="EMBL/GenBank/DDBJ databases">
        <title>Aeromonas veronii whole genome sequencing and analysis.</title>
        <authorList>
            <person name="Xie H."/>
            <person name="Liu T."/>
            <person name="Wang K."/>
        </authorList>
    </citation>
    <scope>NUCLEOTIDE SEQUENCE [LARGE SCALE GENOMIC DNA]</scope>
    <source>
        <strain evidence="4 5">XH.VA.1</strain>
    </source>
</reference>
<comment type="similarity">
    <text evidence="3">Belongs to the class-III pyridoxal-phosphate-dependent aminotransferase family.</text>
</comment>
<evidence type="ECO:0000313" key="4">
    <source>
        <dbReference type="EMBL" id="PTH79268.1"/>
    </source>
</evidence>
<name>A0A2T4MXD3_AERVE</name>
<proteinExistence type="inferred from homology"/>
<dbReference type="Proteomes" id="UP000241986">
    <property type="component" value="Unassembled WGS sequence"/>
</dbReference>
<comment type="caution">
    <text evidence="4">The sequence shown here is derived from an EMBL/GenBank/DDBJ whole genome shotgun (WGS) entry which is preliminary data.</text>
</comment>
<dbReference type="AlphaFoldDB" id="A0A2T4MXD3"/>
<keyword evidence="2 3" id="KW-0663">Pyridoxal phosphate</keyword>
<dbReference type="Gene3D" id="3.40.640.10">
    <property type="entry name" value="Type I PLP-dependent aspartate aminotransferase-like (Major domain)"/>
    <property type="match status" value="1"/>
</dbReference>
<protein>
    <recommendedName>
        <fullName evidence="6">Aspartate aminotransferase family protein</fullName>
    </recommendedName>
</protein>
<evidence type="ECO:0000256" key="2">
    <source>
        <dbReference type="ARBA" id="ARBA00022898"/>
    </source>
</evidence>
<dbReference type="InterPro" id="IPR015421">
    <property type="entry name" value="PyrdxlP-dep_Trfase_major"/>
</dbReference>
<dbReference type="PANTHER" id="PTHR43713:SF3">
    <property type="entry name" value="GLUTAMATE-1-SEMIALDEHYDE 2,1-AMINOMUTASE 1, CHLOROPLASTIC-RELATED"/>
    <property type="match status" value="1"/>
</dbReference>
<sequence>MEKYTIHHADYEKDATKYISSKGAFLINENGSSIFDAGLGAGSQILGHCHDDVIHSLKEQAERGILFLKNNPQIHLLAEQLSCVLPHELKNFVFCNSGSEATQRAIRYARAATSKNKIASFHGGWHGMNEWTLQDDGGRFGGQDIRLPSGIPLSILEHSILLPYNDQLAFDILSQNKNQLAAICIEPIQGSNPRGDIISFLKKIEAFCKDNGILVIYDEIITGFRLGIGGACTKWKLNPDIVTYGKILGGGLPVGLVAFTDEVSQLTFKNKEKRILSGGTFSANPLMATTACAVINCLKHRDYSLIDNLASTLREQTNKKLTELGIPCRLSGEASINRLYFTDIPIQNRAHRDQVELDTTIQQRFRENMMKLNVLWPTNGIIFTGFCHNKEMITEFGSKIVSALQITLE</sequence>
<dbReference type="EMBL" id="PZKL01000043">
    <property type="protein sequence ID" value="PTH79268.1"/>
    <property type="molecule type" value="Genomic_DNA"/>
</dbReference>
<dbReference type="GO" id="GO:0030170">
    <property type="term" value="F:pyridoxal phosphate binding"/>
    <property type="evidence" value="ECO:0007669"/>
    <property type="project" value="InterPro"/>
</dbReference>
<dbReference type="InterPro" id="IPR005814">
    <property type="entry name" value="Aminotrans_3"/>
</dbReference>
<gene>
    <name evidence="4" type="ORF">DAA48_20430</name>
</gene>
<dbReference type="PANTHER" id="PTHR43713">
    <property type="entry name" value="GLUTAMATE-1-SEMIALDEHYDE 2,1-AMINOMUTASE"/>
    <property type="match status" value="1"/>
</dbReference>
<dbReference type="RefSeq" id="WP_107684460.1">
    <property type="nucleotide sequence ID" value="NZ_CAWQUP010000010.1"/>
</dbReference>
<dbReference type="GO" id="GO:0008483">
    <property type="term" value="F:transaminase activity"/>
    <property type="evidence" value="ECO:0007669"/>
    <property type="project" value="InterPro"/>
</dbReference>
<evidence type="ECO:0000256" key="3">
    <source>
        <dbReference type="RuleBase" id="RU003560"/>
    </source>
</evidence>
<comment type="cofactor">
    <cofactor evidence="1">
        <name>pyridoxal 5'-phosphate</name>
        <dbReference type="ChEBI" id="CHEBI:597326"/>
    </cofactor>
</comment>
<dbReference type="SUPFAM" id="SSF53383">
    <property type="entry name" value="PLP-dependent transferases"/>
    <property type="match status" value="1"/>
</dbReference>
<dbReference type="InterPro" id="IPR015422">
    <property type="entry name" value="PyrdxlP-dep_Trfase_small"/>
</dbReference>
<evidence type="ECO:0000256" key="1">
    <source>
        <dbReference type="ARBA" id="ARBA00001933"/>
    </source>
</evidence>
<dbReference type="Pfam" id="PF00202">
    <property type="entry name" value="Aminotran_3"/>
    <property type="match status" value="1"/>
</dbReference>
<evidence type="ECO:0008006" key="6">
    <source>
        <dbReference type="Google" id="ProtNLM"/>
    </source>
</evidence>
<evidence type="ECO:0000313" key="5">
    <source>
        <dbReference type="Proteomes" id="UP000241986"/>
    </source>
</evidence>
<dbReference type="Gene3D" id="3.90.1150.10">
    <property type="entry name" value="Aspartate Aminotransferase, domain 1"/>
    <property type="match status" value="1"/>
</dbReference>